<dbReference type="STRING" id="1802555.A2755_02810"/>
<dbReference type="Gene3D" id="3.90.1310.10">
    <property type="entry name" value="Penicillin-binding protein 2a (Domain 2)"/>
    <property type="match status" value="1"/>
</dbReference>
<sequence length="528" mass="58231">MRIKFWLIRIGFLLLFGGLLAHIYNVQVLQKPYYTQRAAAQAEAAGALEPSRGVLFFTDKNQNTYPAVVNKEYPLVFAVPIEIENPRSDASAIAPIFGLDADALAVSFAKPRDQYEVIAEKANPQQVAQVRDLGIQGIHTRSEIFRFYPGKEMAAHVLGFVASAPAGGVEGKYGIELLFNEELREEKDIHLTIDRNVQVESERIIRELVEEWEAESASVLVQEPISGKILAMANLPAFDPNTYGSYPISSFLNQSVQSVYEPGSVFKIITMSAGFDSGKLTPETTYEDPGYVILNGKKLQNWDLKAHGLQTMRQVIEKSLNTGTVFAERRIGHDTFRDYVRAFGFGEKTGIRLPGEVDGSLHNISKREDVNYATASYGQGISVTPIQMISAASAIANKGLLMRPLIRADEAQEVIRRVMSEETAREMTGVLVGSVDVNVLAHIPQYEVAGKTGTAFVPDFTRGGYTDQVINTFIGYAPASDPKFTILIKLVKPKNAPLAGQTVVPAFKKLTEYLLNYYQIAPDRIANG</sequence>
<name>A0A1F8DTI2_9BACT</name>
<dbReference type="GO" id="GO:0008658">
    <property type="term" value="F:penicillin binding"/>
    <property type="evidence" value="ECO:0007669"/>
    <property type="project" value="InterPro"/>
</dbReference>
<evidence type="ECO:0000256" key="2">
    <source>
        <dbReference type="ARBA" id="ARBA00023136"/>
    </source>
</evidence>
<evidence type="ECO:0000313" key="5">
    <source>
        <dbReference type="EMBL" id="OGM91299.1"/>
    </source>
</evidence>
<dbReference type="PANTHER" id="PTHR30627:SF1">
    <property type="entry name" value="PEPTIDOGLYCAN D,D-TRANSPEPTIDASE FTSI"/>
    <property type="match status" value="1"/>
</dbReference>
<dbReference type="SUPFAM" id="SSF56519">
    <property type="entry name" value="Penicillin binding protein dimerisation domain"/>
    <property type="match status" value="1"/>
</dbReference>
<comment type="subcellular location">
    <subcellularLocation>
        <location evidence="1">Membrane</location>
    </subcellularLocation>
</comment>
<dbReference type="Pfam" id="PF00905">
    <property type="entry name" value="Transpeptidase"/>
    <property type="match status" value="1"/>
</dbReference>
<feature type="domain" description="Penicillin-binding protein transpeptidase" evidence="3">
    <location>
        <begin position="218"/>
        <end position="510"/>
    </location>
</feature>
<dbReference type="EMBL" id="MGIP01000011">
    <property type="protein sequence ID" value="OGM91299.1"/>
    <property type="molecule type" value="Genomic_DNA"/>
</dbReference>
<dbReference type="Gene3D" id="3.40.710.10">
    <property type="entry name" value="DD-peptidase/beta-lactamase superfamily"/>
    <property type="match status" value="1"/>
</dbReference>
<evidence type="ECO:0000256" key="1">
    <source>
        <dbReference type="ARBA" id="ARBA00004370"/>
    </source>
</evidence>
<protein>
    <recommendedName>
        <fullName evidence="7">Penicillin-binding protein transpeptidase domain-containing protein</fullName>
    </recommendedName>
</protein>
<evidence type="ECO:0000313" key="6">
    <source>
        <dbReference type="Proteomes" id="UP000177029"/>
    </source>
</evidence>
<dbReference type="InterPro" id="IPR001460">
    <property type="entry name" value="PCN-bd_Tpept"/>
</dbReference>
<dbReference type="InterPro" id="IPR005311">
    <property type="entry name" value="PBP_dimer"/>
</dbReference>
<organism evidence="5 6">
    <name type="scientific">Candidatus Wolfebacteria bacterium RIFCSPHIGHO2_01_FULL_48_22</name>
    <dbReference type="NCBI Taxonomy" id="1802555"/>
    <lineage>
        <taxon>Bacteria</taxon>
        <taxon>Candidatus Wolfeibacteriota</taxon>
    </lineage>
</organism>
<reference evidence="5 6" key="1">
    <citation type="journal article" date="2016" name="Nat. Commun.">
        <title>Thousands of microbial genomes shed light on interconnected biogeochemical processes in an aquifer system.</title>
        <authorList>
            <person name="Anantharaman K."/>
            <person name="Brown C.T."/>
            <person name="Hug L.A."/>
            <person name="Sharon I."/>
            <person name="Castelle C.J."/>
            <person name="Probst A.J."/>
            <person name="Thomas B.C."/>
            <person name="Singh A."/>
            <person name="Wilkins M.J."/>
            <person name="Karaoz U."/>
            <person name="Brodie E.L."/>
            <person name="Williams K.H."/>
            <person name="Hubbard S.S."/>
            <person name="Banfield J.F."/>
        </authorList>
    </citation>
    <scope>NUCLEOTIDE SEQUENCE [LARGE SCALE GENOMIC DNA]</scope>
</reference>
<dbReference type="Proteomes" id="UP000177029">
    <property type="component" value="Unassembled WGS sequence"/>
</dbReference>
<feature type="domain" description="Penicillin-binding protein dimerisation" evidence="4">
    <location>
        <begin position="116"/>
        <end position="189"/>
    </location>
</feature>
<dbReference type="SUPFAM" id="SSF56601">
    <property type="entry name" value="beta-lactamase/transpeptidase-like"/>
    <property type="match status" value="1"/>
</dbReference>
<evidence type="ECO:0000259" key="3">
    <source>
        <dbReference type="Pfam" id="PF00905"/>
    </source>
</evidence>
<accession>A0A1F8DTI2</accession>
<dbReference type="InterPro" id="IPR050515">
    <property type="entry name" value="Beta-lactam/transpept"/>
</dbReference>
<keyword evidence="2" id="KW-0472">Membrane</keyword>
<dbReference type="InterPro" id="IPR012338">
    <property type="entry name" value="Beta-lactam/transpept-like"/>
</dbReference>
<proteinExistence type="predicted"/>
<dbReference type="InterPro" id="IPR036138">
    <property type="entry name" value="PBP_dimer_sf"/>
</dbReference>
<dbReference type="PANTHER" id="PTHR30627">
    <property type="entry name" value="PEPTIDOGLYCAN D,D-TRANSPEPTIDASE"/>
    <property type="match status" value="1"/>
</dbReference>
<dbReference type="GO" id="GO:0005886">
    <property type="term" value="C:plasma membrane"/>
    <property type="evidence" value="ECO:0007669"/>
    <property type="project" value="TreeGrafter"/>
</dbReference>
<dbReference type="GO" id="GO:0071555">
    <property type="term" value="P:cell wall organization"/>
    <property type="evidence" value="ECO:0007669"/>
    <property type="project" value="TreeGrafter"/>
</dbReference>
<dbReference type="AlphaFoldDB" id="A0A1F8DTI2"/>
<comment type="caution">
    <text evidence="5">The sequence shown here is derived from an EMBL/GenBank/DDBJ whole genome shotgun (WGS) entry which is preliminary data.</text>
</comment>
<gene>
    <name evidence="5" type="ORF">A2755_02810</name>
</gene>
<dbReference type="Gene3D" id="3.30.450.330">
    <property type="match status" value="1"/>
</dbReference>
<dbReference type="Pfam" id="PF03717">
    <property type="entry name" value="PBP_dimer"/>
    <property type="match status" value="1"/>
</dbReference>
<evidence type="ECO:0008006" key="7">
    <source>
        <dbReference type="Google" id="ProtNLM"/>
    </source>
</evidence>
<evidence type="ECO:0000259" key="4">
    <source>
        <dbReference type="Pfam" id="PF03717"/>
    </source>
</evidence>